<dbReference type="Gene3D" id="3.90.1580.10">
    <property type="entry name" value="paralog of FGE (formylglycine-generating enzyme)"/>
    <property type="match status" value="1"/>
</dbReference>
<proteinExistence type="predicted"/>
<evidence type="ECO:0000313" key="5">
    <source>
        <dbReference type="Proteomes" id="UP000067626"/>
    </source>
</evidence>
<evidence type="ECO:0000313" key="4">
    <source>
        <dbReference type="EMBL" id="AKT36059.1"/>
    </source>
</evidence>
<feature type="domain" description="Sulfatase-modifying factor enzyme-like" evidence="3">
    <location>
        <begin position="91"/>
        <end position="326"/>
    </location>
</feature>
<name>A0A0K1E5E9_CHOCO</name>
<keyword evidence="5" id="KW-1185">Reference proteome</keyword>
<dbReference type="PANTHER" id="PTHR23150">
    <property type="entry name" value="SULFATASE MODIFYING FACTOR 1, 2"/>
    <property type="match status" value="1"/>
</dbReference>
<dbReference type="AlphaFoldDB" id="A0A0K1E5E9"/>
<organism evidence="4 5">
    <name type="scientific">Chondromyces crocatus</name>
    <dbReference type="NCBI Taxonomy" id="52"/>
    <lineage>
        <taxon>Bacteria</taxon>
        <taxon>Pseudomonadati</taxon>
        <taxon>Myxococcota</taxon>
        <taxon>Polyangia</taxon>
        <taxon>Polyangiales</taxon>
        <taxon>Polyangiaceae</taxon>
        <taxon>Chondromyces</taxon>
    </lineage>
</organism>
<dbReference type="Pfam" id="PF03781">
    <property type="entry name" value="FGE-sulfatase"/>
    <property type="match status" value="1"/>
</dbReference>
<dbReference type="InterPro" id="IPR051043">
    <property type="entry name" value="Sulfatase_Mod_Factor_Kinase"/>
</dbReference>
<keyword evidence="2" id="KW-0732">Signal</keyword>
<feature type="compositionally biased region" description="Gly residues" evidence="1">
    <location>
        <begin position="32"/>
        <end position="68"/>
    </location>
</feature>
<dbReference type="STRING" id="52.CMC5_001720"/>
<dbReference type="Proteomes" id="UP000067626">
    <property type="component" value="Chromosome"/>
</dbReference>
<dbReference type="KEGG" id="ccro:CMC5_001720"/>
<gene>
    <name evidence="4" type="ORF">CMC5_001720</name>
</gene>
<reference evidence="4 5" key="1">
    <citation type="submission" date="2015-07" db="EMBL/GenBank/DDBJ databases">
        <title>Genome analysis of myxobacterium Chondromyces crocatus Cm c5 reveals a high potential for natural compound synthesis and the genetic basis for the loss of fruiting body formation.</title>
        <authorList>
            <person name="Zaburannyi N."/>
            <person name="Bunk B."/>
            <person name="Maier J."/>
            <person name="Overmann J."/>
            <person name="Mueller R."/>
        </authorList>
    </citation>
    <scope>NUCLEOTIDE SEQUENCE [LARGE SCALE GENOMIC DNA]</scope>
    <source>
        <strain evidence="4 5">Cm c5</strain>
    </source>
</reference>
<feature type="region of interest" description="Disordered" evidence="1">
    <location>
        <begin position="32"/>
        <end position="81"/>
    </location>
</feature>
<evidence type="ECO:0000259" key="3">
    <source>
        <dbReference type="Pfam" id="PF03781"/>
    </source>
</evidence>
<evidence type="ECO:0000256" key="2">
    <source>
        <dbReference type="SAM" id="SignalP"/>
    </source>
</evidence>
<feature type="signal peptide" evidence="2">
    <location>
        <begin position="1"/>
        <end position="20"/>
    </location>
</feature>
<dbReference type="InterPro" id="IPR042095">
    <property type="entry name" value="SUMF_sf"/>
</dbReference>
<dbReference type="InterPro" id="IPR016187">
    <property type="entry name" value="CTDL_fold"/>
</dbReference>
<dbReference type="InterPro" id="IPR005532">
    <property type="entry name" value="SUMF_dom"/>
</dbReference>
<protein>
    <recommendedName>
        <fullName evidence="3">Sulfatase-modifying factor enzyme-like domain-containing protein</fullName>
    </recommendedName>
</protein>
<feature type="chain" id="PRO_5005458915" description="Sulfatase-modifying factor enzyme-like domain-containing protein" evidence="2">
    <location>
        <begin position="21"/>
        <end position="328"/>
    </location>
</feature>
<dbReference type="PANTHER" id="PTHR23150:SF19">
    <property type="entry name" value="FORMYLGLYCINE-GENERATING ENZYME"/>
    <property type="match status" value="1"/>
</dbReference>
<sequence>MSWGAAALLGGILLGGCSLLADLDSLGNGGDGTGGGTGVSNGPSGGETDPGGTGAGGGASTGGGGAAGPGEPSLCPAGPGPTMVRVEANPNPYCIDSTEVTIAQYLEFVDASALDESILDEQGPGCSKGDNESLIPEGGLASWWNKMVRADANDESQMDHPVRFVDWCDATAYCKWAGKRLCGARAGGPVAVVDDRIDSPKDAQWFHACTRGGSQPYPYGARPSPANVPSGICRDGDSSPTNENSLRNRTAPVGSLAGCEGGFDGLFDMSGNAAEWIDSCALMQDGVFRCATAGGTYSFMADACFCEFVEWHEPKFVYNTVGFRCCSP</sequence>
<dbReference type="EMBL" id="CP012159">
    <property type="protein sequence ID" value="AKT36059.1"/>
    <property type="molecule type" value="Genomic_DNA"/>
</dbReference>
<evidence type="ECO:0000256" key="1">
    <source>
        <dbReference type="SAM" id="MobiDB-lite"/>
    </source>
</evidence>
<dbReference type="GO" id="GO:0120147">
    <property type="term" value="F:formylglycine-generating oxidase activity"/>
    <property type="evidence" value="ECO:0007669"/>
    <property type="project" value="TreeGrafter"/>
</dbReference>
<dbReference type="SUPFAM" id="SSF56436">
    <property type="entry name" value="C-type lectin-like"/>
    <property type="match status" value="1"/>
</dbReference>
<accession>A0A0K1E5E9</accession>